<sequence>LSAAGLHSGAVIAGEVYDDPAAGDALPGYAQPGSEYRTAVSAMEDAVAGNEGTGVLYVGEALAVEDETVLDRPPVPGRARAAFTARLPLSWYVERAGAGTESVAAPSAMPDSAPPVVVTTPDHRLAVADRLSEYERYTIEQGLTNRRLIVFVAA</sequence>
<proteinExistence type="predicted"/>
<protein>
    <submittedName>
        <fullName evidence="1">Uncharacterized protein</fullName>
    </submittedName>
</protein>
<evidence type="ECO:0000313" key="2">
    <source>
        <dbReference type="Proteomes" id="UP001597111"/>
    </source>
</evidence>
<dbReference type="EMBL" id="JBHUDH010000056">
    <property type="protein sequence ID" value="MFD1525989.1"/>
    <property type="molecule type" value="Genomic_DNA"/>
</dbReference>
<dbReference type="AlphaFoldDB" id="A0ABD6B4Y1"/>
<accession>A0ABD6B4Y1</accession>
<gene>
    <name evidence="1" type="ORF">ACFR9S_06670</name>
</gene>
<feature type="non-terminal residue" evidence="1">
    <location>
        <position position="1"/>
    </location>
</feature>
<reference evidence="1 2" key="1">
    <citation type="journal article" date="2019" name="Int. J. Syst. Evol. Microbiol.">
        <title>The Global Catalogue of Microorganisms (GCM) 10K type strain sequencing project: providing services to taxonomists for standard genome sequencing and annotation.</title>
        <authorList>
            <consortium name="The Broad Institute Genomics Platform"/>
            <consortium name="The Broad Institute Genome Sequencing Center for Infectious Disease"/>
            <person name="Wu L."/>
            <person name="Ma J."/>
        </authorList>
    </citation>
    <scope>NUCLEOTIDE SEQUENCE [LARGE SCALE GENOMIC DNA]</scope>
    <source>
        <strain evidence="1 2">CGMCC 1.12285</strain>
    </source>
</reference>
<name>A0ABD6B4Y1_9EURY</name>
<dbReference type="Proteomes" id="UP001597111">
    <property type="component" value="Unassembled WGS sequence"/>
</dbReference>
<keyword evidence="2" id="KW-1185">Reference proteome</keyword>
<evidence type="ECO:0000313" key="1">
    <source>
        <dbReference type="EMBL" id="MFD1525989.1"/>
    </source>
</evidence>
<organism evidence="1 2">
    <name type="scientific">Halolamina salina</name>
    <dbReference type="NCBI Taxonomy" id="1220023"/>
    <lineage>
        <taxon>Archaea</taxon>
        <taxon>Methanobacteriati</taxon>
        <taxon>Methanobacteriota</taxon>
        <taxon>Stenosarchaea group</taxon>
        <taxon>Halobacteria</taxon>
        <taxon>Halobacteriales</taxon>
        <taxon>Haloferacaceae</taxon>
    </lineage>
</organism>
<comment type="caution">
    <text evidence="1">The sequence shown here is derived from an EMBL/GenBank/DDBJ whole genome shotgun (WGS) entry which is preliminary data.</text>
</comment>